<feature type="domain" description="Surface lipoprotein assembly modifier N-terminal TPR repeats region" evidence="10">
    <location>
        <begin position="53"/>
        <end position="155"/>
    </location>
</feature>
<protein>
    <submittedName>
        <fullName evidence="11">Uncharacterized protein</fullName>
    </submittedName>
</protein>
<organism evidence="11 12">
    <name type="scientific">Acinetobacter qingfengensis</name>
    <dbReference type="NCBI Taxonomy" id="1262585"/>
    <lineage>
        <taxon>Bacteria</taxon>
        <taxon>Pseudomonadati</taxon>
        <taxon>Pseudomonadota</taxon>
        <taxon>Gammaproteobacteria</taxon>
        <taxon>Moraxellales</taxon>
        <taxon>Moraxellaceae</taxon>
        <taxon>Acinetobacter</taxon>
    </lineage>
</organism>
<evidence type="ECO:0000259" key="9">
    <source>
        <dbReference type="Pfam" id="PF04575"/>
    </source>
</evidence>
<evidence type="ECO:0000313" key="11">
    <source>
        <dbReference type="EMBL" id="OEY95540.1"/>
    </source>
</evidence>
<comment type="similarity">
    <text evidence="7">Belongs to the Slam family.</text>
</comment>
<dbReference type="Proteomes" id="UP000185895">
    <property type="component" value="Unassembled WGS sequence"/>
</dbReference>
<dbReference type="InterPro" id="IPR057556">
    <property type="entry name" value="TPR_Slam"/>
</dbReference>
<dbReference type="Gene3D" id="1.25.40.10">
    <property type="entry name" value="Tetratricopeptide repeat domain"/>
    <property type="match status" value="1"/>
</dbReference>
<evidence type="ECO:0000256" key="1">
    <source>
        <dbReference type="ARBA" id="ARBA00004571"/>
    </source>
</evidence>
<evidence type="ECO:0000256" key="6">
    <source>
        <dbReference type="ARBA" id="ARBA00023237"/>
    </source>
</evidence>
<reference evidence="11 12" key="1">
    <citation type="submission" date="2016-09" db="EMBL/GenBank/DDBJ databases">
        <authorList>
            <person name="Capua I."/>
            <person name="De Benedictis P."/>
            <person name="Joannis T."/>
            <person name="Lombin L.H."/>
            <person name="Cattoli G."/>
        </authorList>
    </citation>
    <scope>NUCLEOTIDE SEQUENCE [LARGE SCALE GENOMIC DNA]</scope>
    <source>
        <strain evidence="11 12">ANC 4671</strain>
    </source>
</reference>
<evidence type="ECO:0000313" key="12">
    <source>
        <dbReference type="Proteomes" id="UP000185895"/>
    </source>
</evidence>
<keyword evidence="6" id="KW-0998">Cell outer membrane</keyword>
<dbReference type="SUPFAM" id="SSF48452">
    <property type="entry name" value="TPR-like"/>
    <property type="match status" value="1"/>
</dbReference>
<dbReference type="EMBL" id="MKKK01000025">
    <property type="protein sequence ID" value="OEY95540.1"/>
    <property type="molecule type" value="Genomic_DNA"/>
</dbReference>
<dbReference type="STRING" id="1262585.BJI46_12760"/>
<keyword evidence="12" id="KW-1185">Reference proteome</keyword>
<comment type="subcellular location">
    <subcellularLocation>
        <location evidence="1">Cell outer membrane</location>
        <topology evidence="1">Multi-pass membrane protein</topology>
    </subcellularLocation>
</comment>
<comment type="caution">
    <text evidence="11">The sequence shown here is derived from an EMBL/GenBank/DDBJ whole genome shotgun (WGS) entry which is preliminary data.</text>
</comment>
<evidence type="ECO:0000256" key="2">
    <source>
        <dbReference type="ARBA" id="ARBA00022452"/>
    </source>
</evidence>
<feature type="repeat" description="TPR" evidence="8">
    <location>
        <begin position="98"/>
        <end position="131"/>
    </location>
</feature>
<keyword evidence="5" id="KW-0472">Membrane</keyword>
<keyword evidence="2" id="KW-1134">Transmembrane beta strand</keyword>
<gene>
    <name evidence="11" type="ORF">BJI46_12760</name>
</gene>
<dbReference type="AlphaFoldDB" id="A0A1E7R862"/>
<dbReference type="InterPro" id="IPR007655">
    <property type="entry name" value="Slam_C"/>
</dbReference>
<dbReference type="InterPro" id="IPR011990">
    <property type="entry name" value="TPR-like_helical_dom_sf"/>
</dbReference>
<dbReference type="Pfam" id="PF04575">
    <property type="entry name" value="SlipAM"/>
    <property type="match status" value="1"/>
</dbReference>
<evidence type="ECO:0000256" key="8">
    <source>
        <dbReference type="PROSITE-ProRule" id="PRU00339"/>
    </source>
</evidence>
<name>A0A1E7R862_9GAMM</name>
<feature type="domain" description="Surface lipoprotein assembly modifier C-terminal" evidence="9">
    <location>
        <begin position="184"/>
        <end position="479"/>
    </location>
</feature>
<evidence type="ECO:0000259" key="10">
    <source>
        <dbReference type="Pfam" id="PF24575"/>
    </source>
</evidence>
<dbReference type="InterPro" id="IPR019734">
    <property type="entry name" value="TPR_rpt"/>
</dbReference>
<keyword evidence="4" id="KW-0732">Signal</keyword>
<proteinExistence type="inferred from homology"/>
<evidence type="ECO:0000256" key="4">
    <source>
        <dbReference type="ARBA" id="ARBA00022729"/>
    </source>
</evidence>
<dbReference type="GO" id="GO:0009279">
    <property type="term" value="C:cell outer membrane"/>
    <property type="evidence" value="ECO:0007669"/>
    <property type="project" value="UniProtKB-SubCell"/>
</dbReference>
<dbReference type="PROSITE" id="PS50005">
    <property type="entry name" value="TPR"/>
    <property type="match status" value="1"/>
</dbReference>
<dbReference type="Pfam" id="PF24575">
    <property type="entry name" value="TPR_Slam"/>
    <property type="match status" value="1"/>
</dbReference>
<evidence type="ECO:0000256" key="3">
    <source>
        <dbReference type="ARBA" id="ARBA00022692"/>
    </source>
</evidence>
<accession>A0A1E7R862</accession>
<evidence type="ECO:0000256" key="7">
    <source>
        <dbReference type="ARBA" id="ARBA00023609"/>
    </source>
</evidence>
<keyword evidence="3" id="KW-0812">Transmembrane</keyword>
<evidence type="ECO:0000256" key="5">
    <source>
        <dbReference type="ARBA" id="ARBA00023136"/>
    </source>
</evidence>
<keyword evidence="8" id="KW-0802">TPR repeat</keyword>
<sequence length="481" mass="55518">MCSVSYAFCADPVQDQNLINEHIPQLQDKTEIAAPSLSKGVQSASQYEQQIKKITDEDLKQNIKLTNFVVNQAVIQQDWKTLRRIIQFYNQIPGYDPILYDYVRGAIYRQDGQHKQAIKLYRNIVEQHPDLSYMRLDLAAMLFENRAYNDSQTEFERVLKDDIVPNARTKAQAYLSALRQQDRWKSKVAVSYGYNSNINNATNNKYLYIPIGTSGYYWILTRDAESLPQSGHVAGLSFSTNKDYNVQGNHFINLSVDSNANIVKEHREFNDANVTLSATYKYQDIDSWLEVGPWVNRANYHLNDIGKLDSIGFSTQYGHWLTPKWQMIVSSNALTRKYDNPSYSAAYDGETYIFSTVLARVISPRFVVYANLGVQKDDLSNKNESSKRFSSLLGVNYGFKNGIQTSLSTSYAYRKFDGISVWTGYNRKDDEYQINASLWKQDLKFWGITPKFLVKLSKTDSNVYVNEKDKREFLIRFEKDI</sequence>